<keyword evidence="1" id="KW-0812">Transmembrane</keyword>
<dbReference type="Proteomes" id="UP000184031">
    <property type="component" value="Unassembled WGS sequence"/>
</dbReference>
<dbReference type="STRING" id="1055723.SAMN05216293_2381"/>
<feature type="transmembrane region" description="Helical" evidence="1">
    <location>
        <begin position="207"/>
        <end position="229"/>
    </location>
</feature>
<evidence type="ECO:0000256" key="1">
    <source>
        <dbReference type="SAM" id="Phobius"/>
    </source>
</evidence>
<feature type="transmembrane region" description="Helical" evidence="1">
    <location>
        <begin position="56"/>
        <end position="83"/>
    </location>
</feature>
<evidence type="ECO:0000313" key="5">
    <source>
        <dbReference type="Proteomes" id="UP000198940"/>
    </source>
</evidence>
<gene>
    <name evidence="2" type="ORF">SAMN04487891_104218</name>
    <name evidence="3" type="ORF">SAMN05216293_2381</name>
</gene>
<dbReference type="AlphaFoldDB" id="A0A1M6WZQ8"/>
<keyword evidence="5" id="KW-1185">Reference proteome</keyword>
<feature type="transmembrane region" description="Helical" evidence="1">
    <location>
        <begin position="103"/>
        <end position="125"/>
    </location>
</feature>
<sequence length="313" mass="34911">MFDFRSECNFSIVISYPISMNNNHPKPNLTRSIAVSIGEDTSQIAKISAQTLRWSGILLIASVWLSAALFGLYILAFYASSLYRGEMMDWNRMLPNLYRENAVVATTGIGAHFLAGGVILLLGSIQLVDWIRIKYPSVHRGIGKLYLVSSLVASIGGLVFIAIRGTVGGLTMDIGFSIYGILMFLATVLTYRYAVKGQFDRHSAWALRLYALAIGSWLYRMDYGFWTLLTGGLGRAGNFSGPFDLIMDFFFYVPNLLIAEVFIRVKNFKASSFLKLTASLMVLVATGFVLLGTYFMTRFSWGPAIIGWFQMDF</sequence>
<dbReference type="EMBL" id="FOKU01000004">
    <property type="protein sequence ID" value="SFB99043.1"/>
    <property type="molecule type" value="Genomic_DNA"/>
</dbReference>
<evidence type="ECO:0000313" key="3">
    <source>
        <dbReference type="EMBL" id="SHK99227.1"/>
    </source>
</evidence>
<feature type="transmembrane region" description="Helical" evidence="1">
    <location>
        <begin position="145"/>
        <end position="164"/>
    </location>
</feature>
<feature type="transmembrane region" description="Helical" evidence="1">
    <location>
        <begin position="176"/>
        <end position="195"/>
    </location>
</feature>
<name>A0A1M6WZQ8_9FLAO</name>
<dbReference type="EMBL" id="FRAT01000006">
    <property type="protein sequence ID" value="SHK99227.1"/>
    <property type="molecule type" value="Genomic_DNA"/>
</dbReference>
<dbReference type="InterPro" id="IPR018750">
    <property type="entry name" value="DUF2306_membrane"/>
</dbReference>
<organism evidence="3 4">
    <name type="scientific">Flagellimonas taeanensis</name>
    <dbReference type="NCBI Taxonomy" id="1005926"/>
    <lineage>
        <taxon>Bacteria</taxon>
        <taxon>Pseudomonadati</taxon>
        <taxon>Bacteroidota</taxon>
        <taxon>Flavobacteriia</taxon>
        <taxon>Flavobacteriales</taxon>
        <taxon>Flavobacteriaceae</taxon>
        <taxon>Flagellimonas</taxon>
    </lineage>
</organism>
<comment type="caution">
    <text evidence="3">The sequence shown here is derived from an EMBL/GenBank/DDBJ whole genome shotgun (WGS) entry which is preliminary data.</text>
</comment>
<proteinExistence type="predicted"/>
<evidence type="ECO:0000313" key="2">
    <source>
        <dbReference type="EMBL" id="SFB99043.1"/>
    </source>
</evidence>
<feature type="transmembrane region" description="Helical" evidence="1">
    <location>
        <begin position="277"/>
        <end position="296"/>
    </location>
</feature>
<keyword evidence="1" id="KW-1133">Transmembrane helix</keyword>
<feature type="transmembrane region" description="Helical" evidence="1">
    <location>
        <begin position="249"/>
        <end position="265"/>
    </location>
</feature>
<dbReference type="Pfam" id="PF10067">
    <property type="entry name" value="DUF2306"/>
    <property type="match status" value="1"/>
</dbReference>
<dbReference type="Proteomes" id="UP000198940">
    <property type="component" value="Unassembled WGS sequence"/>
</dbReference>
<reference evidence="3 4" key="1">
    <citation type="submission" date="2016-11" db="EMBL/GenBank/DDBJ databases">
        <authorList>
            <person name="Varghese N."/>
            <person name="Submissions S."/>
        </authorList>
    </citation>
    <scope>NUCLEOTIDE SEQUENCE [LARGE SCALE GENOMIC DNA]</scope>
    <source>
        <strain evidence="3 4">CGMCC 1.12174</strain>
        <strain evidence="2 5">DSM 26351</strain>
    </source>
</reference>
<protein>
    <submittedName>
        <fullName evidence="3">Predicted membrane protein</fullName>
    </submittedName>
</protein>
<evidence type="ECO:0000313" key="4">
    <source>
        <dbReference type="Proteomes" id="UP000184031"/>
    </source>
</evidence>
<accession>A0A1M6WZQ8</accession>
<keyword evidence="1" id="KW-0472">Membrane</keyword>